<dbReference type="Gene3D" id="3.30.40.10">
    <property type="entry name" value="Zinc/RING finger domain, C3HC4 (zinc finger)"/>
    <property type="match status" value="1"/>
</dbReference>
<proteinExistence type="predicted"/>
<feature type="domain" description="PHD-type" evidence="6">
    <location>
        <begin position="1"/>
        <end position="68"/>
    </location>
</feature>
<feature type="compositionally biased region" description="Polar residues" evidence="5">
    <location>
        <begin position="192"/>
        <end position="202"/>
    </location>
</feature>
<dbReference type="EMBL" id="JABXXO010000003">
    <property type="protein sequence ID" value="KAF7782418.1"/>
    <property type="molecule type" value="Genomic_DNA"/>
</dbReference>
<gene>
    <name evidence="7" type="ORF">Agabi119p4_1794</name>
</gene>
<organism evidence="7 8">
    <name type="scientific">Agaricus bisporus var. burnettii</name>
    <dbReference type="NCBI Taxonomy" id="192524"/>
    <lineage>
        <taxon>Eukaryota</taxon>
        <taxon>Fungi</taxon>
        <taxon>Dikarya</taxon>
        <taxon>Basidiomycota</taxon>
        <taxon>Agaricomycotina</taxon>
        <taxon>Agaricomycetes</taxon>
        <taxon>Agaricomycetidae</taxon>
        <taxon>Agaricales</taxon>
        <taxon>Agaricineae</taxon>
        <taxon>Agaricaceae</taxon>
        <taxon>Agaricus</taxon>
    </lineage>
</organism>
<reference evidence="7 8" key="1">
    <citation type="journal article" name="Sci. Rep.">
        <title>Telomere-to-telomere assembled and centromere annotated genomes of the two main subspecies of the button mushroom Agaricus bisporus reveal especially polymorphic chromosome ends.</title>
        <authorList>
            <person name="Sonnenberg A.S.M."/>
            <person name="Sedaghat-Telgerd N."/>
            <person name="Lavrijssen B."/>
            <person name="Ohm R.A."/>
            <person name="Hendrickx P.M."/>
            <person name="Scholtmeijer K."/>
            <person name="Baars J.J.P."/>
            <person name="van Peer A."/>
        </authorList>
    </citation>
    <scope>NUCLEOTIDE SEQUENCE [LARGE SCALE GENOMIC DNA]</scope>
    <source>
        <strain evidence="7 8">H119_p4</strain>
    </source>
</reference>
<protein>
    <recommendedName>
        <fullName evidence="6">PHD-type domain-containing protein</fullName>
    </recommendedName>
</protein>
<dbReference type="Proteomes" id="UP000629468">
    <property type="component" value="Unassembled WGS sequence"/>
</dbReference>
<evidence type="ECO:0000256" key="4">
    <source>
        <dbReference type="PROSITE-ProRule" id="PRU00146"/>
    </source>
</evidence>
<evidence type="ECO:0000313" key="7">
    <source>
        <dbReference type="EMBL" id="KAF7782418.1"/>
    </source>
</evidence>
<keyword evidence="2 4" id="KW-0863">Zinc-finger</keyword>
<evidence type="ECO:0000256" key="1">
    <source>
        <dbReference type="ARBA" id="ARBA00022723"/>
    </source>
</evidence>
<keyword evidence="3" id="KW-0862">Zinc</keyword>
<accession>A0A8H7KJN7</accession>
<dbReference type="PROSITE" id="PS50016">
    <property type="entry name" value="ZF_PHD_2"/>
    <property type="match status" value="1"/>
</dbReference>
<evidence type="ECO:0000256" key="3">
    <source>
        <dbReference type="ARBA" id="ARBA00022833"/>
    </source>
</evidence>
<evidence type="ECO:0000256" key="2">
    <source>
        <dbReference type="ARBA" id="ARBA00022771"/>
    </source>
</evidence>
<feature type="region of interest" description="Disordered" evidence="5">
    <location>
        <begin position="74"/>
        <end position="242"/>
    </location>
</feature>
<comment type="caution">
    <text evidence="7">The sequence shown here is derived from an EMBL/GenBank/DDBJ whole genome shotgun (WGS) entry which is preliminary data.</text>
</comment>
<sequence>MSCNRCSQTHSTVQAFLLTCCVCNRKWHHRCHIPPVADSELILRIRAHNIGDSANGLQAWKCKRCVRSDAGAGSITPVPNLPPLPHSSTSSTRAPPRILNDVGQGGKDHDDAIIVIDDSDSDSSFPPDRSSSSKLGSSGSKRALAATHAQSPPIAKAINPNRGPSKPPPLVVRDSTSNFPYSSHDHSMKRPQPTSSSKQQLAEATDDDEVIIISPSQLQNKETRRNQFRRDAQDKEKNKRMEHMQRQQHLLKIKTEMKVDVKPLNATSQEPIQQPQTPEITSPARHVSVEAEGEETFVGLSAGKDPENVSHQEEVNLAPQWFHDDPNDIWSRALKIKTSPIPPSSTTRRKVQSKRLNEARPPIFSFHIMQWENQMKRVQR</sequence>
<evidence type="ECO:0000256" key="5">
    <source>
        <dbReference type="SAM" id="MobiDB-lite"/>
    </source>
</evidence>
<evidence type="ECO:0000259" key="6">
    <source>
        <dbReference type="PROSITE" id="PS50016"/>
    </source>
</evidence>
<dbReference type="InterPro" id="IPR019787">
    <property type="entry name" value="Znf_PHD-finger"/>
</dbReference>
<dbReference type="GO" id="GO:0008270">
    <property type="term" value="F:zinc ion binding"/>
    <property type="evidence" value="ECO:0007669"/>
    <property type="project" value="UniProtKB-KW"/>
</dbReference>
<name>A0A8H7KJN7_AGABI</name>
<feature type="compositionally biased region" description="Basic and acidic residues" evidence="5">
    <location>
        <begin position="221"/>
        <end position="242"/>
    </location>
</feature>
<dbReference type="InterPro" id="IPR013083">
    <property type="entry name" value="Znf_RING/FYVE/PHD"/>
</dbReference>
<dbReference type="AlphaFoldDB" id="A0A8H7KJN7"/>
<keyword evidence="1" id="KW-0479">Metal-binding</keyword>
<evidence type="ECO:0000313" key="8">
    <source>
        <dbReference type="Proteomes" id="UP000629468"/>
    </source>
</evidence>
<feature type="compositionally biased region" description="Low complexity" evidence="5">
    <location>
        <begin position="122"/>
        <end position="141"/>
    </location>
</feature>